<dbReference type="EMBL" id="VKHP01000007">
    <property type="protein sequence ID" value="NEU94943.1"/>
    <property type="molecule type" value="Genomic_DNA"/>
</dbReference>
<feature type="signal peptide" evidence="1">
    <location>
        <begin position="1"/>
        <end position="27"/>
    </location>
</feature>
<sequence length="123" mass="12889">MARTVRGVTAGLIAAVASLAGTAGSSAQGLVNWSGFCALDAAQPKPCSVSDTVATDGQHDLRFSFGSIAVSFFGRNAGAWWSGELNGRPAMGYERNRGHTVLSATDLKTTFEWCDKLSADRTC</sequence>
<keyword evidence="3" id="KW-1185">Reference proteome</keyword>
<name>A0A6P1B9C9_9BRAD</name>
<dbReference type="Proteomes" id="UP000468531">
    <property type="component" value="Unassembled WGS sequence"/>
</dbReference>
<proteinExistence type="predicted"/>
<evidence type="ECO:0000256" key="1">
    <source>
        <dbReference type="SAM" id="SignalP"/>
    </source>
</evidence>
<reference evidence="2 3" key="1">
    <citation type="journal article" date="2020" name="Arch. Microbiol.">
        <title>Bradyrhizobium uaiense sp. nov., a new highly efficient cowpea symbiont.</title>
        <authorList>
            <person name="Cabral Michel D."/>
            <person name="Azarias Guimaraes A."/>
            <person name="Martins da Costa E."/>
            <person name="Soares de Carvalho T."/>
            <person name="Balsanelli E."/>
            <person name="Willems A."/>
            <person name="Maltempi de Souza E."/>
            <person name="de Souza Moreira F.M."/>
        </authorList>
    </citation>
    <scope>NUCLEOTIDE SEQUENCE [LARGE SCALE GENOMIC DNA]</scope>
    <source>
        <strain evidence="2 3">UFLA 03-164</strain>
    </source>
</reference>
<gene>
    <name evidence="2" type="ORF">FNJ47_03650</name>
</gene>
<comment type="caution">
    <text evidence="2">The sequence shown here is derived from an EMBL/GenBank/DDBJ whole genome shotgun (WGS) entry which is preliminary data.</text>
</comment>
<evidence type="ECO:0000313" key="2">
    <source>
        <dbReference type="EMBL" id="NEU94943.1"/>
    </source>
</evidence>
<protein>
    <submittedName>
        <fullName evidence="2">Uncharacterized protein</fullName>
    </submittedName>
</protein>
<keyword evidence="1" id="KW-0732">Signal</keyword>
<dbReference type="RefSeq" id="WP_163150684.1">
    <property type="nucleotide sequence ID" value="NZ_VKHP01000007.1"/>
</dbReference>
<organism evidence="2 3">
    <name type="scientific">Bradyrhizobium uaiense</name>
    <dbReference type="NCBI Taxonomy" id="2594946"/>
    <lineage>
        <taxon>Bacteria</taxon>
        <taxon>Pseudomonadati</taxon>
        <taxon>Pseudomonadota</taxon>
        <taxon>Alphaproteobacteria</taxon>
        <taxon>Hyphomicrobiales</taxon>
        <taxon>Nitrobacteraceae</taxon>
        <taxon>Bradyrhizobium</taxon>
    </lineage>
</organism>
<accession>A0A6P1B9C9</accession>
<evidence type="ECO:0000313" key="3">
    <source>
        <dbReference type="Proteomes" id="UP000468531"/>
    </source>
</evidence>
<feature type="chain" id="PRO_5027091057" evidence="1">
    <location>
        <begin position="28"/>
        <end position="123"/>
    </location>
</feature>
<dbReference type="AlphaFoldDB" id="A0A6P1B9C9"/>